<evidence type="ECO:0000313" key="1">
    <source>
        <dbReference type="EMBL" id="MEI5689148.1"/>
    </source>
</evidence>
<name>A0ABU8H807_9SPHN</name>
<gene>
    <name evidence="1" type="ORF">V8201_18810</name>
</gene>
<comment type="caution">
    <text evidence="1">The sequence shown here is derived from an EMBL/GenBank/DDBJ whole genome shotgun (WGS) entry which is preliminary data.</text>
</comment>
<protein>
    <recommendedName>
        <fullName evidence="3">HNH endonuclease</fullName>
    </recommendedName>
</protein>
<organism evidence="1 2">
    <name type="scientific">Sphingomonas kyungheensis</name>
    <dbReference type="NCBI Taxonomy" id="1069987"/>
    <lineage>
        <taxon>Bacteria</taxon>
        <taxon>Pseudomonadati</taxon>
        <taxon>Pseudomonadota</taxon>
        <taxon>Alphaproteobacteria</taxon>
        <taxon>Sphingomonadales</taxon>
        <taxon>Sphingomonadaceae</taxon>
        <taxon>Sphingomonas</taxon>
    </lineage>
</organism>
<dbReference type="Proteomes" id="UP001367771">
    <property type="component" value="Unassembled WGS sequence"/>
</dbReference>
<keyword evidence="2" id="KW-1185">Reference proteome</keyword>
<evidence type="ECO:0000313" key="2">
    <source>
        <dbReference type="Proteomes" id="UP001367771"/>
    </source>
</evidence>
<accession>A0ABU8H807</accession>
<evidence type="ECO:0008006" key="3">
    <source>
        <dbReference type="Google" id="ProtNLM"/>
    </source>
</evidence>
<reference evidence="1 2" key="1">
    <citation type="journal article" date="2013" name="Int. J. Syst. Evol. Microbiol.">
        <title>Sphingomonas kyungheensis sp. nov., a bacterium with ginsenoside-converting activity isolated from soil of a ginseng field.</title>
        <authorList>
            <person name="Son H.M."/>
            <person name="Yang J.E."/>
            <person name="Park Y."/>
            <person name="Han C.K."/>
            <person name="Kim S.G."/>
            <person name="Kook M."/>
            <person name="Yi T.H."/>
        </authorList>
    </citation>
    <scope>NUCLEOTIDE SEQUENCE [LARGE SCALE GENOMIC DNA]</scope>
    <source>
        <strain evidence="1 2">LMG 26582</strain>
    </source>
</reference>
<dbReference type="EMBL" id="JBBBDM010000023">
    <property type="protein sequence ID" value="MEI5689148.1"/>
    <property type="molecule type" value="Genomic_DNA"/>
</dbReference>
<dbReference type="RefSeq" id="WP_271299051.1">
    <property type="nucleotide sequence ID" value="NZ_JBBBDM010000023.1"/>
</dbReference>
<proteinExistence type="predicted"/>
<sequence>MPIRPENRWLYPIDWQQLSATVRFRRAGARCEQCGRPHLRRVAHLGDGRWWDGEARCWRSDRGRRIAIRTGVALGAVRMTKVVLACAHLDHDPGNSTPGNLKALCQRCHILHDAAEHRWQRWWNRFRLRACRDLYEDPRLTRQRLSR</sequence>